<evidence type="ECO:0000313" key="6">
    <source>
        <dbReference type="EMBL" id="MDR7307517.1"/>
    </source>
</evidence>
<dbReference type="Proteomes" id="UP001268089">
    <property type="component" value="Unassembled WGS sequence"/>
</dbReference>
<keyword evidence="3" id="KW-0804">Transcription</keyword>
<dbReference type="Pfam" id="PF00027">
    <property type="entry name" value="cNMP_binding"/>
    <property type="match status" value="1"/>
</dbReference>
<organism evidence="6 7">
    <name type="scientific">Rhodoferax saidenbachensis</name>
    <dbReference type="NCBI Taxonomy" id="1484693"/>
    <lineage>
        <taxon>Bacteria</taxon>
        <taxon>Pseudomonadati</taxon>
        <taxon>Pseudomonadota</taxon>
        <taxon>Betaproteobacteria</taxon>
        <taxon>Burkholderiales</taxon>
        <taxon>Comamonadaceae</taxon>
        <taxon>Rhodoferax</taxon>
    </lineage>
</organism>
<dbReference type="InterPro" id="IPR050397">
    <property type="entry name" value="Env_Response_Regulators"/>
</dbReference>
<dbReference type="Gene3D" id="2.60.120.10">
    <property type="entry name" value="Jelly Rolls"/>
    <property type="match status" value="1"/>
</dbReference>
<dbReference type="PANTHER" id="PTHR24567">
    <property type="entry name" value="CRP FAMILY TRANSCRIPTIONAL REGULATORY PROTEIN"/>
    <property type="match status" value="1"/>
</dbReference>
<dbReference type="SMART" id="SM00100">
    <property type="entry name" value="cNMP"/>
    <property type="match status" value="1"/>
</dbReference>
<dbReference type="InterPro" id="IPR018490">
    <property type="entry name" value="cNMP-bd_dom_sf"/>
</dbReference>
<dbReference type="PROSITE" id="PS51063">
    <property type="entry name" value="HTH_CRP_2"/>
    <property type="match status" value="1"/>
</dbReference>
<dbReference type="InterPro" id="IPR036390">
    <property type="entry name" value="WH_DNA-bd_sf"/>
</dbReference>
<dbReference type="PROSITE" id="PS50042">
    <property type="entry name" value="CNMP_BINDING_3"/>
    <property type="match status" value="1"/>
</dbReference>
<dbReference type="Pfam" id="PF13545">
    <property type="entry name" value="HTH_Crp_2"/>
    <property type="match status" value="1"/>
</dbReference>
<accession>A0ABU1ZPN3</accession>
<keyword evidence="1" id="KW-0805">Transcription regulation</keyword>
<sequence length="231" mass="24906">MGYSKAELLHKLSLNVWFGSLPLADRKAMLSAAALVPVRTGDMLYHKGEITGGFYGVVDGAFKVSSLGEDGREGILSIMEEGNWFGETTLLDGLPRPHDVTALHEGVVAVILPGDFQTLLQRAGFVQGIGALLCTRVRALYGLVEDAMLRSTRARVARRLLALARGDTTMAPQARTVITVSHEALAMMLGVTRQTLAKELKYLVHEGVLALGYGHIDILSPEALLREAALT</sequence>
<dbReference type="CDD" id="cd00038">
    <property type="entry name" value="CAP_ED"/>
    <property type="match status" value="1"/>
</dbReference>
<reference evidence="6 7" key="1">
    <citation type="submission" date="2023-07" db="EMBL/GenBank/DDBJ databases">
        <title>Sorghum-associated microbial communities from plants grown in Nebraska, USA.</title>
        <authorList>
            <person name="Schachtman D."/>
        </authorList>
    </citation>
    <scope>NUCLEOTIDE SEQUENCE [LARGE SCALE GENOMIC DNA]</scope>
    <source>
        <strain evidence="6 7">BE308</strain>
    </source>
</reference>
<dbReference type="InterPro" id="IPR012318">
    <property type="entry name" value="HTH_CRP"/>
</dbReference>
<protein>
    <submittedName>
        <fullName evidence="6">CRP-like cAMP-binding protein</fullName>
    </submittedName>
</protein>
<gene>
    <name evidence="6" type="ORF">J2X15_002804</name>
</gene>
<dbReference type="Gene3D" id="1.10.10.10">
    <property type="entry name" value="Winged helix-like DNA-binding domain superfamily/Winged helix DNA-binding domain"/>
    <property type="match status" value="1"/>
</dbReference>
<comment type="caution">
    <text evidence="6">The sequence shown here is derived from an EMBL/GenBank/DDBJ whole genome shotgun (WGS) entry which is preliminary data.</text>
</comment>
<keyword evidence="7" id="KW-1185">Reference proteome</keyword>
<evidence type="ECO:0000256" key="2">
    <source>
        <dbReference type="ARBA" id="ARBA00023125"/>
    </source>
</evidence>
<dbReference type="SUPFAM" id="SSF46785">
    <property type="entry name" value="Winged helix' DNA-binding domain"/>
    <property type="match status" value="1"/>
</dbReference>
<dbReference type="InterPro" id="IPR036388">
    <property type="entry name" value="WH-like_DNA-bd_sf"/>
</dbReference>
<evidence type="ECO:0000259" key="5">
    <source>
        <dbReference type="PROSITE" id="PS51063"/>
    </source>
</evidence>
<dbReference type="InterPro" id="IPR014710">
    <property type="entry name" value="RmlC-like_jellyroll"/>
</dbReference>
<feature type="domain" description="HTH crp-type" evidence="5">
    <location>
        <begin position="150"/>
        <end position="222"/>
    </location>
</feature>
<dbReference type="PANTHER" id="PTHR24567:SF74">
    <property type="entry name" value="HTH-TYPE TRANSCRIPTIONAL REGULATOR ARCR"/>
    <property type="match status" value="1"/>
</dbReference>
<dbReference type="EMBL" id="JAVDXO010000006">
    <property type="protein sequence ID" value="MDR7307517.1"/>
    <property type="molecule type" value="Genomic_DNA"/>
</dbReference>
<feature type="domain" description="Cyclic nucleotide-binding" evidence="4">
    <location>
        <begin position="17"/>
        <end position="120"/>
    </location>
</feature>
<evidence type="ECO:0000259" key="4">
    <source>
        <dbReference type="PROSITE" id="PS50042"/>
    </source>
</evidence>
<evidence type="ECO:0000313" key="7">
    <source>
        <dbReference type="Proteomes" id="UP001268089"/>
    </source>
</evidence>
<keyword evidence="2" id="KW-0238">DNA-binding</keyword>
<name>A0ABU1ZPN3_9BURK</name>
<dbReference type="RefSeq" id="WP_310343849.1">
    <property type="nucleotide sequence ID" value="NZ_JAVDXO010000006.1"/>
</dbReference>
<proteinExistence type="predicted"/>
<dbReference type="InterPro" id="IPR000595">
    <property type="entry name" value="cNMP-bd_dom"/>
</dbReference>
<evidence type="ECO:0000256" key="1">
    <source>
        <dbReference type="ARBA" id="ARBA00023015"/>
    </source>
</evidence>
<evidence type="ECO:0000256" key="3">
    <source>
        <dbReference type="ARBA" id="ARBA00023163"/>
    </source>
</evidence>
<dbReference type="SUPFAM" id="SSF51206">
    <property type="entry name" value="cAMP-binding domain-like"/>
    <property type="match status" value="1"/>
</dbReference>
<dbReference type="SMART" id="SM00419">
    <property type="entry name" value="HTH_CRP"/>
    <property type="match status" value="1"/>
</dbReference>